<reference evidence="2 3" key="1">
    <citation type="submission" date="2020-03" db="EMBL/GenBank/DDBJ databases">
        <title>Complete genome sequence of Orbus sp. IPMB12 (BCRC 80908).</title>
        <authorList>
            <person name="Lo W.-S."/>
            <person name="Chang T.-H."/>
            <person name="Kuo C.-H."/>
        </authorList>
    </citation>
    <scope>NUCLEOTIDE SEQUENCE [LARGE SCALE GENOMIC DNA]</scope>
    <source>
        <strain evidence="2 3">IPMB12</strain>
    </source>
</reference>
<evidence type="ECO:0000313" key="2">
    <source>
        <dbReference type="EMBL" id="QIQ21381.1"/>
    </source>
</evidence>
<dbReference type="InParanoid" id="A0A6G9IAX9"/>
<protein>
    <recommendedName>
        <fullName evidence="4">Photosystem I assembly protein Ycf4</fullName>
    </recommendedName>
</protein>
<evidence type="ECO:0008006" key="4">
    <source>
        <dbReference type="Google" id="ProtNLM"/>
    </source>
</evidence>
<feature type="transmembrane region" description="Helical" evidence="1">
    <location>
        <begin position="39"/>
        <end position="57"/>
    </location>
</feature>
<gene>
    <name evidence="2" type="ORF">IPMB12_06570</name>
</gene>
<proteinExistence type="predicted"/>
<dbReference type="Proteomes" id="UP000501168">
    <property type="component" value="Chromosome"/>
</dbReference>
<keyword evidence="1" id="KW-1133">Transmembrane helix</keyword>
<organism evidence="2 3">
    <name type="scientific">Zophobihabitans entericus</name>
    <dbReference type="NCBI Taxonomy" id="1635327"/>
    <lineage>
        <taxon>Bacteria</taxon>
        <taxon>Pseudomonadati</taxon>
        <taxon>Pseudomonadota</taxon>
        <taxon>Gammaproteobacteria</taxon>
        <taxon>Orbales</taxon>
        <taxon>Orbaceae</taxon>
        <taxon>Zophobihabitans</taxon>
    </lineage>
</organism>
<dbReference type="RefSeq" id="WP_166916139.1">
    <property type="nucleotide sequence ID" value="NZ_CP050253.1"/>
</dbReference>
<name>A0A6G9IAX9_9GAMM</name>
<dbReference type="KEGG" id="orb:IPMB12_06570"/>
<evidence type="ECO:0000256" key="1">
    <source>
        <dbReference type="SAM" id="Phobius"/>
    </source>
</evidence>
<feature type="transmembrane region" description="Helical" evidence="1">
    <location>
        <begin position="15"/>
        <end position="33"/>
    </location>
</feature>
<dbReference type="EMBL" id="CP050253">
    <property type="protein sequence ID" value="QIQ21381.1"/>
    <property type="molecule type" value="Genomic_DNA"/>
</dbReference>
<sequence>MEAQENKKEFYARKYIILNLVLMGGMLLFFIFFMLNTGYIASLPIGVFILVFILHIIRYNTVYLTIGQDYLSCKLSPVLAPKTVLFQEVTYIEEKKNRWIIYYQKAGTVKESKLPVPFNIMEDEERAEALELLTKIFHDKIRRMG</sequence>
<keyword evidence="1" id="KW-0812">Transmembrane</keyword>
<dbReference type="AlphaFoldDB" id="A0A6G9IAX9"/>
<accession>A0A6G9IAX9</accession>
<keyword evidence="3" id="KW-1185">Reference proteome</keyword>
<keyword evidence="1" id="KW-0472">Membrane</keyword>
<evidence type="ECO:0000313" key="3">
    <source>
        <dbReference type="Proteomes" id="UP000501168"/>
    </source>
</evidence>